<dbReference type="AlphaFoldDB" id="A0A1S8ARM3"/>
<dbReference type="Proteomes" id="UP000189370">
    <property type="component" value="Unassembled WGS sequence"/>
</dbReference>
<gene>
    <name evidence="1" type="ORF">A6E15_17780</name>
</gene>
<name>A0A1S8ARM3_9EURY</name>
<sequence>MKGVGVMDTHVAFLTGRALPARSADGVRADYFQRWAIEESINQISNDFMPVLGGSNPKIRRYGINIAVLFQNWHTMINRARSPELGYRLDGTHTELLKAIQDVAFS</sequence>
<organism evidence="1 2">
    <name type="scientific">Natrinema saccharevitans</name>
    <dbReference type="NCBI Taxonomy" id="301967"/>
    <lineage>
        <taxon>Archaea</taxon>
        <taxon>Methanobacteriati</taxon>
        <taxon>Methanobacteriota</taxon>
        <taxon>Stenosarchaea group</taxon>
        <taxon>Halobacteria</taxon>
        <taxon>Halobacteriales</taxon>
        <taxon>Natrialbaceae</taxon>
        <taxon>Natrinema</taxon>
    </lineage>
</organism>
<comment type="caution">
    <text evidence="1">The sequence shown here is derived from an EMBL/GenBank/DDBJ whole genome shotgun (WGS) entry which is preliminary data.</text>
</comment>
<evidence type="ECO:0000313" key="2">
    <source>
        <dbReference type="Proteomes" id="UP000189370"/>
    </source>
</evidence>
<reference evidence="2" key="1">
    <citation type="submission" date="2016-04" db="EMBL/GenBank/DDBJ databases">
        <authorList>
            <person name="Chen S.-C."/>
            <person name="Lai M.-C."/>
        </authorList>
    </citation>
    <scope>NUCLEOTIDE SEQUENCE [LARGE SCALE GENOMIC DNA]</scope>
    <source>
        <strain evidence="2">AB14</strain>
    </source>
</reference>
<keyword evidence="2" id="KW-1185">Reference proteome</keyword>
<evidence type="ECO:0000313" key="1">
    <source>
        <dbReference type="EMBL" id="OLZ39256.1"/>
    </source>
</evidence>
<protein>
    <submittedName>
        <fullName evidence="1">Uncharacterized protein</fullName>
    </submittedName>
</protein>
<dbReference type="EMBL" id="LWLN01000002">
    <property type="protein sequence ID" value="OLZ39256.1"/>
    <property type="molecule type" value="Genomic_DNA"/>
</dbReference>
<dbReference type="STRING" id="301967.A6E15_17780"/>
<accession>A0A1S8ARM3</accession>
<proteinExistence type="predicted"/>